<proteinExistence type="predicted"/>
<dbReference type="GO" id="GO:0008168">
    <property type="term" value="F:methyltransferase activity"/>
    <property type="evidence" value="ECO:0007669"/>
    <property type="project" value="UniProtKB-KW"/>
</dbReference>
<reference evidence="4 5" key="1">
    <citation type="submission" date="2016-11" db="EMBL/GenBank/DDBJ databases">
        <authorList>
            <person name="Jaros S."/>
            <person name="Januszkiewicz K."/>
            <person name="Wedrychowicz H."/>
        </authorList>
    </citation>
    <scope>NUCLEOTIDE SEQUENCE [LARGE SCALE GENOMIC DNA]</scope>
    <source>
        <strain evidence="4 5">DSM 13106</strain>
    </source>
</reference>
<dbReference type="GO" id="GO:0032259">
    <property type="term" value="P:methylation"/>
    <property type="evidence" value="ECO:0007669"/>
    <property type="project" value="UniProtKB-KW"/>
</dbReference>
<evidence type="ECO:0000313" key="5">
    <source>
        <dbReference type="Proteomes" id="UP000184389"/>
    </source>
</evidence>
<protein>
    <submittedName>
        <fullName evidence="4">Methyltransferase domain-containing protein</fullName>
    </submittedName>
</protein>
<dbReference type="PANTHER" id="PTHR44942:SF4">
    <property type="entry name" value="METHYLTRANSFERASE TYPE 11 DOMAIN-CONTAINING PROTEIN"/>
    <property type="match status" value="1"/>
</dbReference>
<evidence type="ECO:0000256" key="1">
    <source>
        <dbReference type="ARBA" id="ARBA00022603"/>
    </source>
</evidence>
<dbReference type="Pfam" id="PF13847">
    <property type="entry name" value="Methyltransf_31"/>
    <property type="match status" value="1"/>
</dbReference>
<dbReference type="EMBL" id="FQXR01000023">
    <property type="protein sequence ID" value="SHI20181.1"/>
    <property type="molecule type" value="Genomic_DNA"/>
</dbReference>
<sequence>MAVVDVGCGPGAITRKLSSWLGNESKIIGIDRDTTFINYAKEKARKQNMYNISYLEGDALKLPLEDNSVDACISHTVIEHVPNKEFLLEQKRVCKSKGRVSVMYARPDKYIKTEPKLLPKQSEREMELLDKLFKGTDEMYKKYNVGKY</sequence>
<dbReference type="STRING" id="1123281.SAMN02745180_02824"/>
<dbReference type="InterPro" id="IPR051052">
    <property type="entry name" value="Diverse_substrate_MTase"/>
</dbReference>
<evidence type="ECO:0000313" key="4">
    <source>
        <dbReference type="EMBL" id="SHI20181.1"/>
    </source>
</evidence>
<dbReference type="SUPFAM" id="SSF53335">
    <property type="entry name" value="S-adenosyl-L-methionine-dependent methyltransferases"/>
    <property type="match status" value="1"/>
</dbReference>
<dbReference type="Proteomes" id="UP000184389">
    <property type="component" value="Unassembled WGS sequence"/>
</dbReference>
<evidence type="ECO:0000256" key="2">
    <source>
        <dbReference type="ARBA" id="ARBA00022679"/>
    </source>
</evidence>
<dbReference type="CDD" id="cd02440">
    <property type="entry name" value="AdoMet_MTases"/>
    <property type="match status" value="1"/>
</dbReference>
<name>A0A1M5Z7L1_9FIRM</name>
<accession>A0A1M5Z7L1</accession>
<keyword evidence="5" id="KW-1185">Reference proteome</keyword>
<dbReference type="InterPro" id="IPR025714">
    <property type="entry name" value="Methyltranfer_dom"/>
</dbReference>
<keyword evidence="1 4" id="KW-0489">Methyltransferase</keyword>
<dbReference type="Gene3D" id="3.40.50.150">
    <property type="entry name" value="Vaccinia Virus protein VP39"/>
    <property type="match status" value="1"/>
</dbReference>
<organism evidence="4 5">
    <name type="scientific">Sporanaerobacter acetigenes DSM 13106</name>
    <dbReference type="NCBI Taxonomy" id="1123281"/>
    <lineage>
        <taxon>Bacteria</taxon>
        <taxon>Bacillati</taxon>
        <taxon>Bacillota</taxon>
        <taxon>Tissierellia</taxon>
        <taxon>Tissierellales</taxon>
        <taxon>Sporanaerobacteraceae</taxon>
        <taxon>Sporanaerobacter</taxon>
    </lineage>
</organism>
<keyword evidence="2 4" id="KW-0808">Transferase</keyword>
<dbReference type="PANTHER" id="PTHR44942">
    <property type="entry name" value="METHYLTRANSF_11 DOMAIN-CONTAINING PROTEIN"/>
    <property type="match status" value="1"/>
</dbReference>
<dbReference type="AlphaFoldDB" id="A0A1M5Z7L1"/>
<gene>
    <name evidence="4" type="ORF">SAMN02745180_02824</name>
</gene>
<dbReference type="InterPro" id="IPR029063">
    <property type="entry name" value="SAM-dependent_MTases_sf"/>
</dbReference>
<feature type="domain" description="Methyltransferase" evidence="3">
    <location>
        <begin position="1"/>
        <end position="127"/>
    </location>
</feature>
<evidence type="ECO:0000259" key="3">
    <source>
        <dbReference type="Pfam" id="PF13847"/>
    </source>
</evidence>